<keyword evidence="5" id="KW-1185">Reference proteome</keyword>
<feature type="domain" description="Schizont-infected cell agglutination extracellular beta" evidence="2">
    <location>
        <begin position="1012"/>
        <end position="1198"/>
    </location>
</feature>
<gene>
    <name evidence="4" type="ORF">PKNH_0808000</name>
</gene>
<feature type="non-terminal residue" evidence="4">
    <location>
        <position position="1396"/>
    </location>
</feature>
<feature type="domain" description="Schizont-infected cell agglutination extracellular beta" evidence="2">
    <location>
        <begin position="561"/>
        <end position="720"/>
    </location>
</feature>
<dbReference type="VEuPathDB" id="PlasmoDB:PKNH_0808000"/>
<dbReference type="InterPro" id="IPR024288">
    <property type="entry name" value="SICA_C"/>
</dbReference>
<dbReference type="InterPro" id="IPR024285">
    <property type="entry name" value="SICA_extracell_b"/>
</dbReference>
<dbReference type="EMBL" id="AM910990">
    <property type="protein sequence ID" value="CAA9987723.1"/>
    <property type="molecule type" value="Genomic_DNA"/>
</dbReference>
<dbReference type="RefSeq" id="XP_038969606.1">
    <property type="nucleotide sequence ID" value="XM_039113972.1"/>
</dbReference>
<feature type="domain" description="Schizont-infected cell agglutination C-terminal" evidence="3">
    <location>
        <begin position="1259"/>
        <end position="1394"/>
    </location>
</feature>
<dbReference type="KEGG" id="pkn:PKNH_0808000"/>
<proteinExistence type="predicted"/>
<dbReference type="Pfam" id="PF12878">
    <property type="entry name" value="SICA_beta"/>
    <property type="match status" value="4"/>
</dbReference>
<dbReference type="Pfam" id="PF12879">
    <property type="entry name" value="SICA_C"/>
    <property type="match status" value="1"/>
</dbReference>
<dbReference type="OrthoDB" id="376328at2759"/>
<dbReference type="InParanoid" id="A0A679L4B1"/>
<evidence type="ECO:0000256" key="1">
    <source>
        <dbReference type="SAM" id="MobiDB-lite"/>
    </source>
</evidence>
<evidence type="ECO:0000259" key="3">
    <source>
        <dbReference type="Pfam" id="PF12879"/>
    </source>
</evidence>
<accession>A0A679L4B1</accession>
<feature type="domain" description="Schizont-infected cell agglutination extracellular beta" evidence="2">
    <location>
        <begin position="344"/>
        <end position="518"/>
    </location>
</feature>
<organism evidence="4 5">
    <name type="scientific">Plasmodium knowlesi (strain H)</name>
    <dbReference type="NCBI Taxonomy" id="5851"/>
    <lineage>
        <taxon>Eukaryota</taxon>
        <taxon>Sar</taxon>
        <taxon>Alveolata</taxon>
        <taxon>Apicomplexa</taxon>
        <taxon>Aconoidasida</taxon>
        <taxon>Haemosporida</taxon>
        <taxon>Plasmodiidae</taxon>
        <taxon>Plasmodium</taxon>
        <taxon>Plasmodium (Plasmodium)</taxon>
    </lineage>
</organism>
<name>A0A679L4B1_PLAKH</name>
<sequence>KDYLGVRNEGLRGKGRFFPRLSEQQYGLLFNHPEGGVRKECLGVRKDYLGVRKEHLGERKDYLGVRKDYLGVRKDYLGVRKDYLGVRKDYLGVRKDYLGVRKDYLGGPSKDSLGGGGVRKDYLGVRKDYLGVRKDYLGVQKDYLGVRKDYLGVRKDYLGVRKDYLGVRKDYLGVRKDYLGGGERKECLGGRKEGLGGRKEGLGGRKEGLGGRKEGLGGRKEGLGGRKEGLGGRKEGLGGRKEGLGGRKEGLGGRKEGLGGRKEGLGGRKEGLGGRKECLGGGGGRKGKQHTYNQHNFFLFFPSHIFFPSFFPSHIIFHLFPSFFFLTAEVCIKEHSSNGGQDDLCKRLGCIQDYLQKQTATSGVQGGSTPANDFWESKVKALWDELAGEMVKVTNGNGTVKECNDLPNPSDQTACNYLHAGFKELYNPTTPSSSSGDDGILSKNNPSFRQTMGCFLLHAYAKHMKEKAICEIEEGIKKAFDTVKNGLGTNTNCNDSANGKGPCVPCQWQEDILNTCTIKTNGSAPGAGQDSKVEEKLKTTVNMNDDSNIQTMLTEINKMTTLCDGLKCIASHLNSPSSKPNADNFWDGTNGEVHRLWQVLSEAMTKNGNSHGDCDKMDDDRTPTIPEKKACNYLHAGFTKLKDLSKPTTPQNKDGEILSKDPSLKQAMGCFLLKEYAKKMQGQSTCVITSGLKKAFETAGKDLIGGQCKWDDSDYDNCKINTTDADGETTQTPVKDKLTHVQDTINTTATKTLPKINSMSTLCDFIRCAGPKWFHNHKNKNVNSGTSTHSWCDFWDKAVKDELQNMFNKIESEGNDTSKTNANVVCKAFGDDNADSVERKACNHITAGLEHIKKITSSTSSTNGSGNQLLDGAVGCIALNMYADQIIKESKDKCPIDESKIQEMFDKWNQKYNNKSSTSSSTPCNGGGNNNNGCFVCKREEKFSESCQLSVEDALVEKKANANCNDINDREIVQKQMNKLLNEDNDQSQSQSNSIKSNIGTTLTTITEMKSSFCTQLQCAAKKYYVKKNNPNGKSSEVNWDALRDEIEKELKALLENMTEGQTKSEITKYCNDREWGEFGHKGKHTNKAACLLFAAGLKHIYTHGNGRSSGPVNGPSFEQTMGCLFLKEYAKQLKKMAEEKRKGNSWVHPLCSIEDGINYASSKSKDIMQDTSPCKDTNGTNSCFECKLKEDYITCSIGQDKVQDKVNKLFENESKQKQMEKTLENTVCPILLTDLLTPFLPLAPVSIGLSAMAYYLWKYFGPLGKGGPRFRRSPADIPGPSVQEQVLDHVQQDSSHEYRLVKERKPRSAPTRTKRSGPVNRRTIIEIHFEVLDECQKGDTQLNQKDFLELLVQEFMGSEFMEEEQVPKEDVLMEPVPMELVPIEGVPSLGSGLLV</sequence>
<evidence type="ECO:0000259" key="2">
    <source>
        <dbReference type="Pfam" id="PF12878"/>
    </source>
</evidence>
<evidence type="ECO:0000313" key="4">
    <source>
        <dbReference type="EMBL" id="CAA9987723.1"/>
    </source>
</evidence>
<dbReference type="GeneID" id="62348085"/>
<feature type="region of interest" description="Disordered" evidence="1">
    <location>
        <begin position="198"/>
        <end position="271"/>
    </location>
</feature>
<dbReference type="Proteomes" id="UP000031513">
    <property type="component" value="Chromosome 8"/>
</dbReference>
<protein>
    <submittedName>
        <fullName evidence="4">SICAvar, type I</fullName>
    </submittedName>
</protein>
<evidence type="ECO:0000313" key="5">
    <source>
        <dbReference type="Proteomes" id="UP000031513"/>
    </source>
</evidence>
<feature type="domain" description="Schizont-infected cell agglutination extracellular beta" evidence="2">
    <location>
        <begin position="761"/>
        <end position="948"/>
    </location>
</feature>
<reference evidence="4 5" key="1">
    <citation type="journal article" date="2008" name="Nature">
        <title>The genome of Plasmodium knowlesi strain H, a zoonotic malaria parasite with host range from monkey to man.</title>
        <authorList>
            <person name="Pain A."/>
            <person name="Boehme U."/>
            <person name="Berry A.E."/>
            <person name="Mungall K."/>
            <person name="Finn R."/>
            <person name="Jackson A.P."/>
            <person name="Mourier T."/>
            <person name="Mistry J."/>
            <person name="Pasini E.M."/>
            <person name="Aslett M."/>
            <person name="Balasubrammaniam S."/>
            <person name="Borgwardt K."/>
            <person name="Brooks K."/>
            <person name="Carret C."/>
            <person name="Carver T.J."/>
            <person name="Cherevach I."/>
            <person name="Chillingworth T."/>
            <person name="Clarke T.G."/>
            <person name="Galinski M.R."/>
            <person name="Hall N."/>
            <person name="Harper D."/>
            <person name="Harris D."/>
            <person name="Hauser H."/>
            <person name="Ivens A."/>
            <person name="Janssen C.S."/>
            <person name="Keane T."/>
            <person name="Larke N."/>
            <person name="Lapp S."/>
            <person name="Marti M."/>
            <person name="Moule S."/>
            <person name="Meyer I.M."/>
            <person name="Ormond D."/>
            <person name="Peters N."/>
            <person name="Sanders M."/>
            <person name="Sanders S."/>
            <person name="Sergeant T.J."/>
            <person name="Simmonds M."/>
            <person name="Smith F."/>
            <person name="Squares R."/>
            <person name="Thurston S."/>
            <person name="Tivey A.R."/>
            <person name="Walker D."/>
            <person name="White B."/>
            <person name="Zuiderwijk E."/>
            <person name="Churcher C."/>
            <person name="Quail M.A."/>
            <person name="Cowman A.F."/>
            <person name="Turner C.M.R."/>
            <person name="Rajandream M.A."/>
            <person name="Kocken C.H.M."/>
            <person name="Thomas A.W."/>
            <person name="Newbold C.I."/>
            <person name="Barrell B.G."/>
            <person name="Berriman M."/>
        </authorList>
    </citation>
    <scope>NUCLEOTIDE SEQUENCE [LARGE SCALE GENOMIC DNA]</scope>
    <source>
        <strain evidence="4 5">H</strain>
    </source>
</reference>